<dbReference type="RefSeq" id="WP_249749391.1">
    <property type="nucleotide sequence ID" value="NZ_CP097298.1"/>
</dbReference>
<name>A0ABY4SL50_9CAUL</name>
<dbReference type="EMBL" id="CP097649">
    <property type="protein sequence ID" value="URI14983.1"/>
    <property type="molecule type" value="Genomic_DNA"/>
</dbReference>
<organism evidence="2 3">
    <name type="scientific">Brevundimonas albigilva</name>
    <dbReference type="NCBI Taxonomy" id="1312364"/>
    <lineage>
        <taxon>Bacteria</taxon>
        <taxon>Pseudomonadati</taxon>
        <taxon>Pseudomonadota</taxon>
        <taxon>Alphaproteobacteria</taxon>
        <taxon>Caulobacterales</taxon>
        <taxon>Caulobacteraceae</taxon>
        <taxon>Brevundimonas</taxon>
    </lineage>
</organism>
<reference evidence="2" key="1">
    <citation type="submission" date="2022-05" db="EMBL/GenBank/DDBJ databases">
        <title>Brevundimonas albigilva TT17 genome sequence.</title>
        <authorList>
            <person name="Lee K."/>
            <person name="Son H."/>
        </authorList>
    </citation>
    <scope>NUCLEOTIDE SEQUENCE</scope>
    <source>
        <strain evidence="2">TT17</strain>
    </source>
</reference>
<keyword evidence="1" id="KW-0732">Signal</keyword>
<feature type="chain" id="PRO_5046839992" evidence="1">
    <location>
        <begin position="17"/>
        <end position="108"/>
    </location>
</feature>
<sequence length="108" mass="10967">MPLALILALIAAPAPASPTVGGAPDKPADALVAAKSATDDQDAVRVRLRCIARATGVASDCVVLDETRPGHGFGAAALALMNGATVEPALDQGRPIDTPFEHTIQFTP</sequence>
<accession>A0ABY4SL50</accession>
<protein>
    <submittedName>
        <fullName evidence="2">Energy transducer TonB</fullName>
    </submittedName>
</protein>
<dbReference type="Proteomes" id="UP001055429">
    <property type="component" value="Chromosome"/>
</dbReference>
<evidence type="ECO:0000313" key="3">
    <source>
        <dbReference type="Proteomes" id="UP001055429"/>
    </source>
</evidence>
<keyword evidence="3" id="KW-1185">Reference proteome</keyword>
<evidence type="ECO:0000313" key="2">
    <source>
        <dbReference type="EMBL" id="URI14983.1"/>
    </source>
</evidence>
<feature type="signal peptide" evidence="1">
    <location>
        <begin position="1"/>
        <end position="16"/>
    </location>
</feature>
<proteinExistence type="predicted"/>
<evidence type="ECO:0000256" key="1">
    <source>
        <dbReference type="SAM" id="SignalP"/>
    </source>
</evidence>
<dbReference type="Gene3D" id="3.30.1150.10">
    <property type="match status" value="1"/>
</dbReference>
<gene>
    <name evidence="2" type="ORF">M8231_14445</name>
</gene>